<organism evidence="3 4">
    <name type="scientific">Syntrophobacter fumaroxidans (strain DSM 10017 / MPOB)</name>
    <dbReference type="NCBI Taxonomy" id="335543"/>
    <lineage>
        <taxon>Bacteria</taxon>
        <taxon>Pseudomonadati</taxon>
        <taxon>Thermodesulfobacteriota</taxon>
        <taxon>Syntrophobacteria</taxon>
        <taxon>Syntrophobacterales</taxon>
        <taxon>Syntrophobacteraceae</taxon>
        <taxon>Syntrophobacter</taxon>
    </lineage>
</organism>
<dbReference type="InterPro" id="IPR036869">
    <property type="entry name" value="J_dom_sf"/>
</dbReference>
<dbReference type="GO" id="GO:0051082">
    <property type="term" value="F:unfolded protein binding"/>
    <property type="evidence" value="ECO:0007669"/>
    <property type="project" value="InterPro"/>
</dbReference>
<dbReference type="InterPro" id="IPR001623">
    <property type="entry name" value="DnaJ_domain"/>
</dbReference>
<dbReference type="RefSeq" id="WP_011700272.1">
    <property type="nucleotide sequence ID" value="NC_008554.1"/>
</dbReference>
<dbReference type="PANTHER" id="PTHR43096">
    <property type="entry name" value="DNAJ HOMOLOG 1, MITOCHONDRIAL-RELATED"/>
    <property type="match status" value="1"/>
</dbReference>
<evidence type="ECO:0000313" key="3">
    <source>
        <dbReference type="EMBL" id="ABK19147.1"/>
    </source>
</evidence>
<dbReference type="SUPFAM" id="SSF46565">
    <property type="entry name" value="Chaperone J-domain"/>
    <property type="match status" value="1"/>
</dbReference>
<dbReference type="KEGG" id="sfu:Sfum_3476"/>
<feature type="region of interest" description="Disordered" evidence="1">
    <location>
        <begin position="149"/>
        <end position="179"/>
    </location>
</feature>
<dbReference type="PROSITE" id="PS50076">
    <property type="entry name" value="DNAJ_2"/>
    <property type="match status" value="1"/>
</dbReference>
<keyword evidence="4" id="KW-1185">Reference proteome</keyword>
<dbReference type="InterPro" id="IPR008971">
    <property type="entry name" value="HSP40/DnaJ_pept-bd"/>
</dbReference>
<gene>
    <name evidence="3" type="ordered locus">Sfum_3476</name>
</gene>
<dbReference type="SMART" id="SM00271">
    <property type="entry name" value="DnaJ"/>
    <property type="match status" value="1"/>
</dbReference>
<dbReference type="Pfam" id="PF00226">
    <property type="entry name" value="DnaJ"/>
    <property type="match status" value="1"/>
</dbReference>
<dbReference type="EMBL" id="CP000478">
    <property type="protein sequence ID" value="ABK19147.1"/>
    <property type="molecule type" value="Genomic_DNA"/>
</dbReference>
<dbReference type="eggNOG" id="COG0484">
    <property type="taxonomic scope" value="Bacteria"/>
</dbReference>
<evidence type="ECO:0000256" key="1">
    <source>
        <dbReference type="SAM" id="MobiDB-lite"/>
    </source>
</evidence>
<dbReference type="InterPro" id="IPR002939">
    <property type="entry name" value="DnaJ_C"/>
</dbReference>
<evidence type="ECO:0000259" key="2">
    <source>
        <dbReference type="PROSITE" id="PS50076"/>
    </source>
</evidence>
<sequence>MPQQDYYGVLNVSPEASSEEIKRAYRKLALETHPDRNPNDRNAEERFKRINEAYGVLSDPGKRSQYDQYRRLGVHQGPGGYGRPGFGYSQEEIFRDFVNNRHANDVFAEMQREFQRMGFRFDERFINRIFFGDKTFTIQGFFWGGPMGSTSMRRPGSPAADHPGTASGRDGADGPGAPGPMGIVKEGLSLLYKAGKKIGGYLIDKVLGQEPQGDRARPGEFDITYRLVISSHDAARGTTVEVELPHLQDGKRVAVTIPAGVRNGMKLRLKDMGRPLSGLTRGDLYLQLQVV</sequence>
<dbReference type="HOGENOM" id="CLU_017633_0_0_7"/>
<accession>A0LNZ5</accession>
<dbReference type="InParanoid" id="A0LNZ5"/>
<dbReference type="SUPFAM" id="SSF49493">
    <property type="entry name" value="HSP40/DnaJ peptide-binding domain"/>
    <property type="match status" value="1"/>
</dbReference>
<proteinExistence type="predicted"/>
<dbReference type="GO" id="GO:0005737">
    <property type="term" value="C:cytoplasm"/>
    <property type="evidence" value="ECO:0007669"/>
    <property type="project" value="TreeGrafter"/>
</dbReference>
<dbReference type="Pfam" id="PF01556">
    <property type="entry name" value="DnaJ_C"/>
    <property type="match status" value="1"/>
</dbReference>
<dbReference type="CDD" id="cd06257">
    <property type="entry name" value="DnaJ"/>
    <property type="match status" value="1"/>
</dbReference>
<evidence type="ECO:0000313" key="4">
    <source>
        <dbReference type="Proteomes" id="UP000001784"/>
    </source>
</evidence>
<dbReference type="STRING" id="335543.Sfum_3476"/>
<reference evidence="3 4" key="1">
    <citation type="submission" date="2006-10" db="EMBL/GenBank/DDBJ databases">
        <title>Complete sequence of Syntrophobacter fumaroxidans MPOB.</title>
        <authorList>
            <consortium name="US DOE Joint Genome Institute"/>
            <person name="Copeland A."/>
            <person name="Lucas S."/>
            <person name="Lapidus A."/>
            <person name="Barry K."/>
            <person name="Detter J.C."/>
            <person name="Glavina del Rio T."/>
            <person name="Hammon N."/>
            <person name="Israni S."/>
            <person name="Pitluck S."/>
            <person name="Goltsman E.G."/>
            <person name="Martinez M."/>
            <person name="Schmutz J."/>
            <person name="Larimer F."/>
            <person name="Land M."/>
            <person name="Hauser L."/>
            <person name="Kyrpides N."/>
            <person name="Kim E."/>
            <person name="Boone D.R."/>
            <person name="Brockman F."/>
            <person name="Culley D."/>
            <person name="Ferry J."/>
            <person name="Gunsalus R."/>
            <person name="McInerney M.J."/>
            <person name="Morrison M."/>
            <person name="Plugge C."/>
            <person name="Rohlin L."/>
            <person name="Scholten J."/>
            <person name="Sieber J."/>
            <person name="Stams A.J.M."/>
            <person name="Worm P."/>
            <person name="Henstra A.M."/>
            <person name="Richardson P."/>
        </authorList>
    </citation>
    <scope>NUCLEOTIDE SEQUENCE [LARGE SCALE GENOMIC DNA]</scope>
    <source>
        <strain evidence="4">DSM 10017 / MPOB</strain>
    </source>
</reference>
<name>A0LNZ5_SYNFM</name>
<feature type="domain" description="J" evidence="2">
    <location>
        <begin position="5"/>
        <end position="70"/>
    </location>
</feature>
<dbReference type="Proteomes" id="UP000001784">
    <property type="component" value="Chromosome"/>
</dbReference>
<dbReference type="GO" id="GO:0042026">
    <property type="term" value="P:protein refolding"/>
    <property type="evidence" value="ECO:0007669"/>
    <property type="project" value="TreeGrafter"/>
</dbReference>
<dbReference type="AlphaFoldDB" id="A0LNZ5"/>
<protein>
    <submittedName>
        <fullName evidence="3">Heat shock protein DnaJ domain protein</fullName>
    </submittedName>
</protein>
<dbReference type="Gene3D" id="1.10.287.110">
    <property type="entry name" value="DnaJ domain"/>
    <property type="match status" value="1"/>
</dbReference>
<dbReference type="Gene3D" id="2.60.260.20">
    <property type="entry name" value="Urease metallochaperone UreE, N-terminal domain"/>
    <property type="match status" value="1"/>
</dbReference>
<dbReference type="OrthoDB" id="9779889at2"/>
<keyword evidence="3" id="KW-0346">Stress response</keyword>
<dbReference type="PRINTS" id="PR00625">
    <property type="entry name" value="JDOMAIN"/>
</dbReference>
<dbReference type="PANTHER" id="PTHR43096:SF10">
    <property type="entry name" value="CHAPERONE PROTEIN DNAJ A6, CHLOROPLASTIC"/>
    <property type="match status" value="1"/>
</dbReference>